<reference evidence="2 3" key="1">
    <citation type="submission" date="2012-10" db="EMBL/GenBank/DDBJ databases">
        <title>Genome sequencing and analysis of entomopathogenic fungi Beauveria bassiana D1-5.</title>
        <authorList>
            <person name="Li Q."/>
            <person name="Wang L."/>
            <person name="Zhang Z."/>
            <person name="Wang Q."/>
            <person name="Ren J."/>
            <person name="Wang M."/>
            <person name="Xu W."/>
            <person name="Wang J."/>
            <person name="Lu Y."/>
            <person name="Du Q."/>
            <person name="Sun Z."/>
        </authorList>
    </citation>
    <scope>NUCLEOTIDE SEQUENCE [LARGE SCALE GENOMIC DNA]</scope>
    <source>
        <strain evidence="2 3">D1-5</strain>
    </source>
</reference>
<evidence type="ECO:0000256" key="1">
    <source>
        <dbReference type="SAM" id="MobiDB-lite"/>
    </source>
</evidence>
<proteinExistence type="predicted"/>
<evidence type="ECO:0000313" key="3">
    <source>
        <dbReference type="Proteomes" id="UP000030106"/>
    </source>
</evidence>
<dbReference type="AlphaFoldDB" id="A0A0A2V496"/>
<sequence>MPSGRANRALGIALHVDAAPLHGAHVEPQQAPRQALAHAGKQLERFGRLHAADDADHRGEHAHGGAIGLFDVVGLGEQAVITRRLGVAQVVDADLPVEEDGRARHQRLAMLHAGAVDGVAGSEVVGAVQHQVGLRHGVRQGLALQPLDAGMHAGLRIEGGQHIAAGLGLGPADARGGVEDLALQVAELDDVVIGQRDVADAGGGQVERGGRTQSTRPYDKHTRRQQSFLPFDTQLVEQDVAGVAQ</sequence>
<evidence type="ECO:0000313" key="2">
    <source>
        <dbReference type="EMBL" id="KGQ02298.1"/>
    </source>
</evidence>
<comment type="caution">
    <text evidence="2">The sequence shown here is derived from an EMBL/GenBank/DDBJ whole genome shotgun (WGS) entry which is preliminary data.</text>
</comment>
<gene>
    <name evidence="2" type="ORF">BBAD15_g12492</name>
</gene>
<accession>A0A0A2V496</accession>
<organism evidence="2 3">
    <name type="scientific">Beauveria bassiana D1-5</name>
    <dbReference type="NCBI Taxonomy" id="1245745"/>
    <lineage>
        <taxon>Eukaryota</taxon>
        <taxon>Fungi</taxon>
        <taxon>Dikarya</taxon>
        <taxon>Ascomycota</taxon>
        <taxon>Pezizomycotina</taxon>
        <taxon>Sordariomycetes</taxon>
        <taxon>Hypocreomycetidae</taxon>
        <taxon>Hypocreales</taxon>
        <taxon>Cordycipitaceae</taxon>
        <taxon>Beauveria</taxon>
    </lineage>
</organism>
<feature type="region of interest" description="Disordered" evidence="1">
    <location>
        <begin position="199"/>
        <end position="224"/>
    </location>
</feature>
<protein>
    <submittedName>
        <fullName evidence="2">Uncharacterized protein</fullName>
    </submittedName>
</protein>
<dbReference type="EMBL" id="ANFO01001668">
    <property type="protein sequence ID" value="KGQ02298.1"/>
    <property type="molecule type" value="Genomic_DNA"/>
</dbReference>
<dbReference type="Proteomes" id="UP000030106">
    <property type="component" value="Unassembled WGS sequence"/>
</dbReference>
<name>A0A0A2V496_BEABA</name>
<dbReference type="HOGENOM" id="CLU_1133414_0_0_1"/>